<dbReference type="GO" id="GO:0016114">
    <property type="term" value="P:terpenoid biosynthetic process"/>
    <property type="evidence" value="ECO:0007669"/>
    <property type="project" value="UniProtKB-ARBA"/>
</dbReference>
<evidence type="ECO:0000256" key="1">
    <source>
        <dbReference type="ARBA" id="ARBA00001946"/>
    </source>
</evidence>
<keyword evidence="9" id="KW-1185">Reference proteome</keyword>
<dbReference type="Pfam" id="PF00348">
    <property type="entry name" value="polyprenyl_synt"/>
    <property type="match status" value="1"/>
</dbReference>
<keyword evidence="3 7" id="KW-0808">Transferase</keyword>
<evidence type="ECO:0000256" key="2">
    <source>
        <dbReference type="ARBA" id="ARBA00006706"/>
    </source>
</evidence>
<dbReference type="CDD" id="cd00685">
    <property type="entry name" value="Trans_IPPS_HT"/>
    <property type="match status" value="1"/>
</dbReference>
<protein>
    <submittedName>
        <fullName evidence="8">Farnesyl-diphosphate synthase</fullName>
    </submittedName>
</protein>
<comment type="similarity">
    <text evidence="2 7">Belongs to the FPP/GGPP synthase family.</text>
</comment>
<dbReference type="AlphaFoldDB" id="A0A317E6E2"/>
<dbReference type="GO" id="GO:0005737">
    <property type="term" value="C:cytoplasm"/>
    <property type="evidence" value="ECO:0007669"/>
    <property type="project" value="UniProtKB-ARBA"/>
</dbReference>
<organism evidence="8 9">
    <name type="scientific">Zavarzinia compransoris</name>
    <dbReference type="NCBI Taxonomy" id="1264899"/>
    <lineage>
        <taxon>Bacteria</taxon>
        <taxon>Pseudomonadati</taxon>
        <taxon>Pseudomonadota</taxon>
        <taxon>Alphaproteobacteria</taxon>
        <taxon>Rhodospirillales</taxon>
        <taxon>Zavarziniaceae</taxon>
        <taxon>Zavarzinia</taxon>
    </lineage>
</organism>
<sequence>MTDVALKPALSLTSALAAAAADIEKALDRLLPPAIGPEARLMEAMRYASLSGGKRLRPFLVLEAAGIFDVQRACAIRAATAVECVHCYSLVHDDLPAMDDDDLRRGKPTVHKAFDEATAVLAGDALLTFAFELLAAPETHDDPRVRLELVALLAQASGPHGMVGGQMADLAAESAEADFDLGAITRMQKMKTGALIQAAAEAGAILGKASQEARAALRAYAHDLGLAFQIADDLLDVEGRIEDTGKAVAKDAARGKATFVSILGVERARAQAERLVDQAIAHLALFGSRADRLSALARYVIERKS</sequence>
<gene>
    <name evidence="8" type="ORF">DKG75_07295</name>
</gene>
<dbReference type="OrthoDB" id="9805316at2"/>
<keyword evidence="4" id="KW-0479">Metal-binding</keyword>
<dbReference type="EMBL" id="QGLF01000002">
    <property type="protein sequence ID" value="PWR21786.1"/>
    <property type="molecule type" value="Genomic_DNA"/>
</dbReference>
<dbReference type="GO" id="GO:0004659">
    <property type="term" value="F:prenyltransferase activity"/>
    <property type="evidence" value="ECO:0007669"/>
    <property type="project" value="InterPro"/>
</dbReference>
<dbReference type="RefSeq" id="WP_109920430.1">
    <property type="nucleotide sequence ID" value="NZ_QGLF01000002.1"/>
</dbReference>
<comment type="caution">
    <text evidence="8">The sequence shown here is derived from an EMBL/GenBank/DDBJ whole genome shotgun (WGS) entry which is preliminary data.</text>
</comment>
<name>A0A317E6E2_9PROT</name>
<evidence type="ECO:0000256" key="3">
    <source>
        <dbReference type="ARBA" id="ARBA00022679"/>
    </source>
</evidence>
<keyword evidence="6" id="KW-0414">Isoprene biosynthesis</keyword>
<evidence type="ECO:0000313" key="9">
    <source>
        <dbReference type="Proteomes" id="UP000246077"/>
    </source>
</evidence>
<evidence type="ECO:0000256" key="7">
    <source>
        <dbReference type="RuleBase" id="RU004466"/>
    </source>
</evidence>
<dbReference type="PANTHER" id="PTHR43281">
    <property type="entry name" value="FARNESYL DIPHOSPHATE SYNTHASE"/>
    <property type="match status" value="1"/>
</dbReference>
<dbReference type="InterPro" id="IPR000092">
    <property type="entry name" value="Polyprenyl_synt"/>
</dbReference>
<evidence type="ECO:0000256" key="5">
    <source>
        <dbReference type="ARBA" id="ARBA00022842"/>
    </source>
</evidence>
<dbReference type="SFLD" id="SFLDG01017">
    <property type="entry name" value="Polyprenyl_Transferase_Like"/>
    <property type="match status" value="1"/>
</dbReference>
<dbReference type="PROSITE" id="PS00723">
    <property type="entry name" value="POLYPRENYL_SYNTHASE_1"/>
    <property type="match status" value="1"/>
</dbReference>
<dbReference type="Gene3D" id="1.10.600.10">
    <property type="entry name" value="Farnesyl Diphosphate Synthase"/>
    <property type="match status" value="1"/>
</dbReference>
<dbReference type="SUPFAM" id="SSF48576">
    <property type="entry name" value="Terpenoid synthases"/>
    <property type="match status" value="1"/>
</dbReference>
<dbReference type="Proteomes" id="UP000246077">
    <property type="component" value="Unassembled WGS sequence"/>
</dbReference>
<comment type="cofactor">
    <cofactor evidence="1">
        <name>Mg(2+)</name>
        <dbReference type="ChEBI" id="CHEBI:18420"/>
    </cofactor>
</comment>
<dbReference type="GO" id="GO:0046872">
    <property type="term" value="F:metal ion binding"/>
    <property type="evidence" value="ECO:0007669"/>
    <property type="project" value="UniProtKB-KW"/>
</dbReference>
<dbReference type="NCBIfam" id="NF045485">
    <property type="entry name" value="FPPsyn"/>
    <property type="match status" value="1"/>
</dbReference>
<dbReference type="PANTHER" id="PTHR43281:SF1">
    <property type="entry name" value="FARNESYL DIPHOSPHATE SYNTHASE"/>
    <property type="match status" value="1"/>
</dbReference>
<accession>A0A317E6E2</accession>
<dbReference type="FunFam" id="1.10.600.10:FF:000001">
    <property type="entry name" value="Geranylgeranyl diphosphate synthase"/>
    <property type="match status" value="1"/>
</dbReference>
<evidence type="ECO:0000256" key="4">
    <source>
        <dbReference type="ARBA" id="ARBA00022723"/>
    </source>
</evidence>
<evidence type="ECO:0000313" key="8">
    <source>
        <dbReference type="EMBL" id="PWR21786.1"/>
    </source>
</evidence>
<evidence type="ECO:0000256" key="6">
    <source>
        <dbReference type="ARBA" id="ARBA00023229"/>
    </source>
</evidence>
<dbReference type="SFLD" id="SFLDS00005">
    <property type="entry name" value="Isoprenoid_Synthase_Type_I"/>
    <property type="match status" value="1"/>
</dbReference>
<keyword evidence="5" id="KW-0460">Magnesium</keyword>
<dbReference type="InterPro" id="IPR033749">
    <property type="entry name" value="Polyprenyl_synt_CS"/>
</dbReference>
<proteinExistence type="inferred from homology"/>
<dbReference type="InterPro" id="IPR008949">
    <property type="entry name" value="Isoprenoid_synthase_dom_sf"/>
</dbReference>
<dbReference type="PROSITE" id="PS00444">
    <property type="entry name" value="POLYPRENYL_SYNTHASE_2"/>
    <property type="match status" value="1"/>
</dbReference>
<dbReference type="InterPro" id="IPR053378">
    <property type="entry name" value="Prenyl_diphosphate_synthase"/>
</dbReference>
<reference evidence="9" key="1">
    <citation type="submission" date="2018-05" db="EMBL/GenBank/DDBJ databases">
        <title>Zavarzinia sp. HR-AS.</title>
        <authorList>
            <person name="Lee Y."/>
            <person name="Jeon C.O."/>
        </authorList>
    </citation>
    <scope>NUCLEOTIDE SEQUENCE [LARGE SCALE GENOMIC DNA]</scope>
    <source>
        <strain evidence="9">DSM 1231</strain>
    </source>
</reference>